<keyword evidence="4 6" id="KW-1133">Transmembrane helix</keyword>
<comment type="subcellular location">
    <subcellularLocation>
        <location evidence="1">Cell membrane</location>
        <topology evidence="1">Multi-pass membrane protein</topology>
    </subcellularLocation>
</comment>
<evidence type="ECO:0000256" key="3">
    <source>
        <dbReference type="ARBA" id="ARBA00022692"/>
    </source>
</evidence>
<proteinExistence type="predicted"/>
<dbReference type="Proteomes" id="UP000823900">
    <property type="component" value="Unassembled WGS sequence"/>
</dbReference>
<dbReference type="Pfam" id="PF03788">
    <property type="entry name" value="LrgA"/>
    <property type="match status" value="1"/>
</dbReference>
<name>A0A9D2HGH8_9FIRM</name>
<keyword evidence="3 6" id="KW-0812">Transmembrane</keyword>
<accession>A0A9D2HGH8</accession>
<feature type="transmembrane region" description="Helical" evidence="6">
    <location>
        <begin position="84"/>
        <end position="107"/>
    </location>
</feature>
<evidence type="ECO:0000256" key="2">
    <source>
        <dbReference type="ARBA" id="ARBA00022475"/>
    </source>
</evidence>
<keyword evidence="2" id="KW-1003">Cell membrane</keyword>
<sequence length="122" mass="13315">MKYVKEIGIIFGISCVGEALNRLLPFPVPSGVYGLFILLAVLLSGVIKVEHVEESGNWLLDTMPLMFVPVSVGLMDSFGELKAVLIPFVAISVLSTLIVMVITGLVAEWIIRRRNRKGGDES</sequence>
<keyword evidence="5 6" id="KW-0472">Membrane</keyword>
<dbReference type="PANTHER" id="PTHR33931:SF2">
    <property type="entry name" value="HOLIN-LIKE PROTEIN CIDA"/>
    <property type="match status" value="1"/>
</dbReference>
<dbReference type="PANTHER" id="PTHR33931">
    <property type="entry name" value="HOLIN-LIKE PROTEIN CIDA-RELATED"/>
    <property type="match status" value="1"/>
</dbReference>
<evidence type="ECO:0000256" key="4">
    <source>
        <dbReference type="ARBA" id="ARBA00022989"/>
    </source>
</evidence>
<evidence type="ECO:0000313" key="7">
    <source>
        <dbReference type="EMBL" id="HJA71145.1"/>
    </source>
</evidence>
<dbReference type="AlphaFoldDB" id="A0A9D2HGH8"/>
<dbReference type="GO" id="GO:0005886">
    <property type="term" value="C:plasma membrane"/>
    <property type="evidence" value="ECO:0007669"/>
    <property type="project" value="UniProtKB-SubCell"/>
</dbReference>
<evidence type="ECO:0000256" key="1">
    <source>
        <dbReference type="ARBA" id="ARBA00004651"/>
    </source>
</evidence>
<dbReference type="InterPro" id="IPR005538">
    <property type="entry name" value="LrgA/CidA"/>
</dbReference>
<dbReference type="EMBL" id="DWZA01000054">
    <property type="protein sequence ID" value="HJA71145.1"/>
    <property type="molecule type" value="Genomic_DNA"/>
</dbReference>
<reference evidence="7" key="1">
    <citation type="journal article" date="2021" name="PeerJ">
        <title>Extensive microbial diversity within the chicken gut microbiome revealed by metagenomics and culture.</title>
        <authorList>
            <person name="Gilroy R."/>
            <person name="Ravi A."/>
            <person name="Getino M."/>
            <person name="Pursley I."/>
            <person name="Horton D.L."/>
            <person name="Alikhan N.F."/>
            <person name="Baker D."/>
            <person name="Gharbi K."/>
            <person name="Hall N."/>
            <person name="Watson M."/>
            <person name="Adriaenssens E.M."/>
            <person name="Foster-Nyarko E."/>
            <person name="Jarju S."/>
            <person name="Secka A."/>
            <person name="Antonio M."/>
            <person name="Oren A."/>
            <person name="Chaudhuri R.R."/>
            <person name="La Ragione R."/>
            <person name="Hildebrand F."/>
            <person name="Pallen M.J."/>
        </authorList>
    </citation>
    <scope>NUCLEOTIDE SEQUENCE</scope>
    <source>
        <strain evidence="7">CHK178-16964</strain>
    </source>
</reference>
<dbReference type="CDD" id="cd12087">
    <property type="entry name" value="TM_EGFR-like"/>
    <property type="match status" value="1"/>
</dbReference>
<comment type="caution">
    <text evidence="7">The sequence shown here is derived from an EMBL/GenBank/DDBJ whole genome shotgun (WGS) entry which is preliminary data.</text>
</comment>
<evidence type="ECO:0000256" key="5">
    <source>
        <dbReference type="ARBA" id="ARBA00023136"/>
    </source>
</evidence>
<evidence type="ECO:0000256" key="6">
    <source>
        <dbReference type="SAM" id="Phobius"/>
    </source>
</evidence>
<gene>
    <name evidence="7" type="ORF">IAA07_06125</name>
</gene>
<reference evidence="7" key="2">
    <citation type="submission" date="2021-04" db="EMBL/GenBank/DDBJ databases">
        <authorList>
            <person name="Gilroy R."/>
        </authorList>
    </citation>
    <scope>NUCLEOTIDE SEQUENCE</scope>
    <source>
        <strain evidence="7">CHK178-16964</strain>
    </source>
</reference>
<organism evidence="7 8">
    <name type="scientific">Candidatus Lachnoclostridium stercoravium</name>
    <dbReference type="NCBI Taxonomy" id="2838633"/>
    <lineage>
        <taxon>Bacteria</taxon>
        <taxon>Bacillati</taxon>
        <taxon>Bacillota</taxon>
        <taxon>Clostridia</taxon>
        <taxon>Lachnospirales</taxon>
        <taxon>Lachnospiraceae</taxon>
    </lineage>
</organism>
<evidence type="ECO:0000313" key="8">
    <source>
        <dbReference type="Proteomes" id="UP000823900"/>
    </source>
</evidence>
<protein>
    <submittedName>
        <fullName evidence="7">CidA/LrgA family protein</fullName>
    </submittedName>
</protein>
<feature type="transmembrane region" description="Helical" evidence="6">
    <location>
        <begin position="30"/>
        <end position="47"/>
    </location>
</feature>